<reference evidence="2" key="1">
    <citation type="submission" date="2021-06" db="EMBL/GenBank/DDBJ databases">
        <authorList>
            <person name="Kallberg Y."/>
            <person name="Tangrot J."/>
            <person name="Rosling A."/>
        </authorList>
    </citation>
    <scope>NUCLEOTIDE SEQUENCE</scope>
    <source>
        <strain evidence="2">FL130A</strain>
    </source>
</reference>
<dbReference type="OrthoDB" id="10447400at2759"/>
<organism evidence="2 3">
    <name type="scientific">Ambispora leptoticha</name>
    <dbReference type="NCBI Taxonomy" id="144679"/>
    <lineage>
        <taxon>Eukaryota</taxon>
        <taxon>Fungi</taxon>
        <taxon>Fungi incertae sedis</taxon>
        <taxon>Mucoromycota</taxon>
        <taxon>Glomeromycotina</taxon>
        <taxon>Glomeromycetes</taxon>
        <taxon>Archaeosporales</taxon>
        <taxon>Ambisporaceae</taxon>
        <taxon>Ambispora</taxon>
    </lineage>
</organism>
<keyword evidence="1" id="KW-0812">Transmembrane</keyword>
<dbReference type="Proteomes" id="UP000789508">
    <property type="component" value="Unassembled WGS sequence"/>
</dbReference>
<dbReference type="AlphaFoldDB" id="A0A9N9CD83"/>
<evidence type="ECO:0000256" key="1">
    <source>
        <dbReference type="SAM" id="Phobius"/>
    </source>
</evidence>
<sequence length="116" mass="13776">MFDTISNLFRDFGTQRNVLFTIFGVSIISFGFILRPSHNFIIFRKENQEEQVRHAEEIAQFDQSLIIEDLRRRQAEEDARLQGETPIWQLDYIDWWEDYGQDVIASWPMYITAAVA</sequence>
<evidence type="ECO:0000313" key="2">
    <source>
        <dbReference type="EMBL" id="CAG8597118.1"/>
    </source>
</evidence>
<protein>
    <submittedName>
        <fullName evidence="2">8568_t:CDS:1</fullName>
    </submittedName>
</protein>
<comment type="caution">
    <text evidence="2">The sequence shown here is derived from an EMBL/GenBank/DDBJ whole genome shotgun (WGS) entry which is preliminary data.</text>
</comment>
<keyword evidence="3" id="KW-1185">Reference proteome</keyword>
<dbReference type="EMBL" id="CAJVPS010003981">
    <property type="protein sequence ID" value="CAG8597118.1"/>
    <property type="molecule type" value="Genomic_DNA"/>
</dbReference>
<keyword evidence="1" id="KW-1133">Transmembrane helix</keyword>
<accession>A0A9N9CD83</accession>
<evidence type="ECO:0000313" key="3">
    <source>
        <dbReference type="Proteomes" id="UP000789508"/>
    </source>
</evidence>
<gene>
    <name evidence="2" type="ORF">ALEPTO_LOCUS7968</name>
</gene>
<keyword evidence="1" id="KW-0472">Membrane</keyword>
<proteinExistence type="predicted"/>
<name>A0A9N9CD83_9GLOM</name>
<feature type="transmembrane region" description="Helical" evidence="1">
    <location>
        <begin position="18"/>
        <end position="35"/>
    </location>
</feature>